<keyword evidence="1 3" id="KW-0378">Hydrolase</keyword>
<dbReference type="PRINTS" id="PR00412">
    <property type="entry name" value="EPOXHYDRLASE"/>
</dbReference>
<dbReference type="Gene3D" id="3.40.50.1820">
    <property type="entry name" value="alpha/beta hydrolase"/>
    <property type="match status" value="1"/>
</dbReference>
<feature type="domain" description="AB hydrolase-1" evidence="2">
    <location>
        <begin position="39"/>
        <end position="287"/>
    </location>
</feature>
<dbReference type="EMBL" id="JBHUOP010000002">
    <property type="protein sequence ID" value="MFD2839976.1"/>
    <property type="molecule type" value="Genomic_DNA"/>
</dbReference>
<dbReference type="Pfam" id="PF00561">
    <property type="entry name" value="Abhydrolase_1"/>
    <property type="match status" value="1"/>
</dbReference>
<gene>
    <name evidence="3" type="ORF">ACFSYH_05245</name>
</gene>
<evidence type="ECO:0000256" key="1">
    <source>
        <dbReference type="ARBA" id="ARBA00022801"/>
    </source>
</evidence>
<dbReference type="InterPro" id="IPR029058">
    <property type="entry name" value="AB_hydrolase_fold"/>
</dbReference>
<sequence>MNHDYSDVLIEGPWKHEFVSANGSRFHVATAGVEDRAAPLVVLLHGFPTFWWSWRYQIPALAKAGYRVAAVDMRGCGASDKPPSGYDMPTRTRDIAGIIRSLGASNAIIVGHGIGGTTAWAMPTLQPAVTRAVAALSAPHPAHLHTSLRSTTTRFAFAQMQFFKFGPLASKALLKPEKFAQAVNSWAAEPLDPEAVANYLNALGIPFAAHNSLEAVRWYTSANRSILGRKFLSAVRAPVQVPALQLQGALDGCLRRESAAVDASALCLNLRYEVLSNAGFFLPEEDPVTVNDILLDWLSDSVMK</sequence>
<dbReference type="SUPFAM" id="SSF53474">
    <property type="entry name" value="alpha/beta-Hydrolases"/>
    <property type="match status" value="1"/>
</dbReference>
<proteinExistence type="predicted"/>
<dbReference type="InterPro" id="IPR000639">
    <property type="entry name" value="Epox_hydrolase-like"/>
</dbReference>
<reference evidence="4" key="1">
    <citation type="journal article" date="2019" name="Int. J. Syst. Evol. Microbiol.">
        <title>The Global Catalogue of Microorganisms (GCM) 10K type strain sequencing project: providing services to taxonomists for standard genome sequencing and annotation.</title>
        <authorList>
            <consortium name="The Broad Institute Genomics Platform"/>
            <consortium name="The Broad Institute Genome Sequencing Center for Infectious Disease"/>
            <person name="Wu L."/>
            <person name="Ma J."/>
        </authorList>
    </citation>
    <scope>NUCLEOTIDE SEQUENCE [LARGE SCALE GENOMIC DNA]</scope>
    <source>
        <strain evidence="4">KCTC 33576</strain>
    </source>
</reference>
<accession>A0ABW5XC08</accession>
<keyword evidence="4" id="KW-1185">Reference proteome</keyword>
<dbReference type="Proteomes" id="UP001597391">
    <property type="component" value="Unassembled WGS sequence"/>
</dbReference>
<dbReference type="RefSeq" id="WP_377465590.1">
    <property type="nucleotide sequence ID" value="NZ_JBHUOP010000002.1"/>
</dbReference>
<dbReference type="InterPro" id="IPR000073">
    <property type="entry name" value="AB_hydrolase_1"/>
</dbReference>
<comment type="caution">
    <text evidence="3">The sequence shown here is derived from an EMBL/GenBank/DDBJ whole genome shotgun (WGS) entry which is preliminary data.</text>
</comment>
<evidence type="ECO:0000313" key="3">
    <source>
        <dbReference type="EMBL" id="MFD2839976.1"/>
    </source>
</evidence>
<dbReference type="PANTHER" id="PTHR43329">
    <property type="entry name" value="EPOXIDE HYDROLASE"/>
    <property type="match status" value="1"/>
</dbReference>
<protein>
    <submittedName>
        <fullName evidence="3">Alpha/beta fold hydrolase</fullName>
    </submittedName>
</protein>
<organism evidence="3 4">
    <name type="scientific">Populibacterium corticicola</name>
    <dbReference type="NCBI Taxonomy" id="1812826"/>
    <lineage>
        <taxon>Bacteria</taxon>
        <taxon>Bacillati</taxon>
        <taxon>Actinomycetota</taxon>
        <taxon>Actinomycetes</taxon>
        <taxon>Micrococcales</taxon>
        <taxon>Jonesiaceae</taxon>
        <taxon>Populibacterium</taxon>
    </lineage>
</organism>
<name>A0ABW5XC08_9MICO</name>
<evidence type="ECO:0000259" key="2">
    <source>
        <dbReference type="Pfam" id="PF00561"/>
    </source>
</evidence>
<dbReference type="GO" id="GO:0016787">
    <property type="term" value="F:hydrolase activity"/>
    <property type="evidence" value="ECO:0007669"/>
    <property type="project" value="UniProtKB-KW"/>
</dbReference>
<evidence type="ECO:0000313" key="4">
    <source>
        <dbReference type="Proteomes" id="UP001597391"/>
    </source>
</evidence>